<dbReference type="InterPro" id="IPR019533">
    <property type="entry name" value="Peptidase_S26"/>
</dbReference>
<comment type="caution">
    <text evidence="5">The sequence shown here is derived from an EMBL/GenBank/DDBJ whole genome shotgun (WGS) entry which is preliminary data.</text>
</comment>
<evidence type="ECO:0000313" key="6">
    <source>
        <dbReference type="Proteomes" id="UP000737171"/>
    </source>
</evidence>
<comment type="catalytic activity">
    <reaction evidence="3">
        <text>Cleavage of hydrophobic, N-terminal signal or leader sequences from secreted and periplasmic proteins.</text>
        <dbReference type="EC" id="3.4.21.89"/>
    </reaction>
</comment>
<dbReference type="Proteomes" id="UP000737171">
    <property type="component" value="Unassembled WGS sequence"/>
</dbReference>
<evidence type="ECO:0000256" key="1">
    <source>
        <dbReference type="ARBA" id="ARBA00009370"/>
    </source>
</evidence>
<dbReference type="PANTHER" id="PTHR43390">
    <property type="entry name" value="SIGNAL PEPTIDASE I"/>
    <property type="match status" value="1"/>
</dbReference>
<dbReference type="EMBL" id="JABRWJ010000007">
    <property type="protein sequence ID" value="NRF69722.1"/>
    <property type="molecule type" value="Genomic_DNA"/>
</dbReference>
<sequence>MKIGFALNEVLALLALATGLLSLAWWRLRRGGRRDKPWWAHWGADFFAVVMLIFTCRVALADWQRVPTSSMEPTLRIGDLLLINHLAYGPRLPFTNTALPTGRPQRGDIFVFRYPPDVSQFYVKRVMGIAGDRVQFRDGGVAINGEPLRLRDIGWGEHEADLGTRLVRETSAGHEHTVKINPFVLGRLPLTIGEPHCRSERPGAWECTVPPDHLLALGDNRDNSADSRAWGFVPEREVYGRVDRVILNYREGGRWWHKPS</sequence>
<name>A0ABX2EM33_9BURK</name>
<evidence type="ECO:0000259" key="4">
    <source>
        <dbReference type="Pfam" id="PF10502"/>
    </source>
</evidence>
<keyword evidence="3" id="KW-0812">Transmembrane</keyword>
<reference evidence="5 6" key="1">
    <citation type="submission" date="2020-05" db="EMBL/GenBank/DDBJ databases">
        <title>Aquincola sp. isolate from soil.</title>
        <authorList>
            <person name="Han J."/>
            <person name="Kim D.-U."/>
        </authorList>
    </citation>
    <scope>NUCLEOTIDE SEQUENCE [LARGE SCALE GENOMIC DNA]</scope>
    <source>
        <strain evidence="5 6">S2</strain>
    </source>
</reference>
<comment type="caution">
    <text evidence="3">Lacks conserved residue(s) required for the propagation of feature annotation.</text>
</comment>
<dbReference type="RefSeq" id="WP_173127235.1">
    <property type="nucleotide sequence ID" value="NZ_JABRWJ010000007.1"/>
</dbReference>
<keyword evidence="6" id="KW-1185">Reference proteome</keyword>
<comment type="similarity">
    <text evidence="1 3">Belongs to the peptidase S26 family.</text>
</comment>
<feature type="transmembrane region" description="Helical" evidence="3">
    <location>
        <begin position="6"/>
        <end position="26"/>
    </location>
</feature>
<dbReference type="InterPro" id="IPR036286">
    <property type="entry name" value="LexA/Signal_pep-like_sf"/>
</dbReference>
<keyword evidence="3 5" id="KW-0378">Hydrolase</keyword>
<evidence type="ECO:0000256" key="2">
    <source>
        <dbReference type="ARBA" id="ARBA00019232"/>
    </source>
</evidence>
<dbReference type="PANTHER" id="PTHR43390:SF1">
    <property type="entry name" value="CHLOROPLAST PROCESSING PEPTIDASE"/>
    <property type="match status" value="1"/>
</dbReference>
<dbReference type="NCBIfam" id="TIGR02227">
    <property type="entry name" value="sigpep_I_bact"/>
    <property type="match status" value="1"/>
</dbReference>
<feature type="domain" description="Peptidase S26" evidence="4">
    <location>
        <begin position="40"/>
        <end position="244"/>
    </location>
</feature>
<dbReference type="CDD" id="cd06530">
    <property type="entry name" value="S26_SPase_I"/>
    <property type="match status" value="1"/>
</dbReference>
<protein>
    <recommendedName>
        <fullName evidence="2 3">Signal peptidase I</fullName>
        <ecNumber evidence="3">3.4.21.89</ecNumber>
    </recommendedName>
</protein>
<keyword evidence="3" id="KW-0472">Membrane</keyword>
<dbReference type="Gene3D" id="2.10.109.10">
    <property type="entry name" value="Umud Fragment, subunit A"/>
    <property type="match status" value="1"/>
</dbReference>
<accession>A0ABX2EM33</accession>
<evidence type="ECO:0000313" key="5">
    <source>
        <dbReference type="EMBL" id="NRF69722.1"/>
    </source>
</evidence>
<gene>
    <name evidence="5" type="primary">lepB</name>
    <name evidence="5" type="ORF">HLB44_22205</name>
</gene>
<dbReference type="InterPro" id="IPR000223">
    <property type="entry name" value="Pept_S26A_signal_pept_1"/>
</dbReference>
<proteinExistence type="inferred from homology"/>
<dbReference type="Pfam" id="PF10502">
    <property type="entry name" value="Peptidase_S26"/>
    <property type="match status" value="1"/>
</dbReference>
<dbReference type="GO" id="GO:0009003">
    <property type="term" value="F:signal peptidase activity"/>
    <property type="evidence" value="ECO:0007669"/>
    <property type="project" value="UniProtKB-EC"/>
</dbReference>
<keyword evidence="3" id="KW-0645">Protease</keyword>
<keyword evidence="3" id="KW-1133">Transmembrane helix</keyword>
<dbReference type="PRINTS" id="PR00727">
    <property type="entry name" value="LEADERPTASE"/>
</dbReference>
<dbReference type="EC" id="3.4.21.89" evidence="3"/>
<comment type="subcellular location">
    <subcellularLocation>
        <location evidence="3">Membrane</location>
        <topology evidence="3">Single-pass type II membrane protein</topology>
    </subcellularLocation>
</comment>
<feature type="transmembrane region" description="Helical" evidence="3">
    <location>
        <begin position="38"/>
        <end position="60"/>
    </location>
</feature>
<evidence type="ECO:0000256" key="3">
    <source>
        <dbReference type="RuleBase" id="RU362042"/>
    </source>
</evidence>
<dbReference type="SUPFAM" id="SSF51306">
    <property type="entry name" value="LexA/Signal peptidase"/>
    <property type="match status" value="1"/>
</dbReference>
<organism evidence="5 6">
    <name type="scientific">Pseudaquabacterium terrae</name>
    <dbReference type="NCBI Taxonomy" id="2732868"/>
    <lineage>
        <taxon>Bacteria</taxon>
        <taxon>Pseudomonadati</taxon>
        <taxon>Pseudomonadota</taxon>
        <taxon>Betaproteobacteria</taxon>
        <taxon>Burkholderiales</taxon>
        <taxon>Sphaerotilaceae</taxon>
        <taxon>Pseudaquabacterium</taxon>
    </lineage>
</organism>